<gene>
    <name evidence="7" type="ORF">A7Q10_04170</name>
</gene>
<organism evidence="7 8">
    <name type="scientific">Methylacidiphilum caldifontis</name>
    <dbReference type="NCBI Taxonomy" id="2795386"/>
    <lineage>
        <taxon>Bacteria</taxon>
        <taxon>Pseudomonadati</taxon>
        <taxon>Verrucomicrobiota</taxon>
        <taxon>Methylacidiphilae</taxon>
        <taxon>Methylacidiphilales</taxon>
        <taxon>Methylacidiphilaceae</taxon>
        <taxon>Methylacidiphilum (ex Ratnadevi et al. 2023)</taxon>
    </lineage>
</organism>
<evidence type="ECO:0000313" key="7">
    <source>
        <dbReference type="EMBL" id="TFE71792.1"/>
    </source>
</evidence>
<name>A0A4Y8PJC8_9BACT</name>
<evidence type="ECO:0000256" key="6">
    <source>
        <dbReference type="SAM" id="Phobius"/>
    </source>
</evidence>
<evidence type="ECO:0000313" key="8">
    <source>
        <dbReference type="Proteomes" id="UP000297713"/>
    </source>
</evidence>
<keyword evidence="5 6" id="KW-0472">Membrane</keyword>
<keyword evidence="4" id="KW-0997">Cell inner membrane</keyword>
<keyword evidence="6" id="KW-0812">Transmembrane</keyword>
<dbReference type="AlphaFoldDB" id="A0A4Y8PJC8"/>
<keyword evidence="6" id="KW-1133">Transmembrane helix</keyword>
<accession>A0A4Y8PJC8</accession>
<keyword evidence="8" id="KW-1185">Reference proteome</keyword>
<evidence type="ECO:0000256" key="1">
    <source>
        <dbReference type="ARBA" id="ARBA00004308"/>
    </source>
</evidence>
<keyword evidence="2" id="KW-0813">Transport</keyword>
<evidence type="ECO:0000256" key="4">
    <source>
        <dbReference type="ARBA" id="ARBA00022519"/>
    </source>
</evidence>
<comment type="subcellular location">
    <subcellularLocation>
        <location evidence="1">Endomembrane system</location>
    </subcellularLocation>
</comment>
<evidence type="ECO:0000256" key="2">
    <source>
        <dbReference type="ARBA" id="ARBA00022448"/>
    </source>
</evidence>
<dbReference type="CDD" id="cd13553">
    <property type="entry name" value="PBP2_NrtA_CpmA_like"/>
    <property type="match status" value="1"/>
</dbReference>
<sequence length="350" mass="39721">MLRTRSKITIGYLPLIDCAPFVVALERGLFKKWGFDVCLSPEPGWATIRDKIVYEELDFAQAVCGLPVVLNYGLRSIPYKCTSAMILNLNGNAITLSKRLCGIEGSNPEEIAHGLKAKRSYPLLFGVASFFSSHYFLLLRWLKRIKLDLQKDVRVVALPPPQMPIHLKQGFIDGYCVGEPWNSVAVFEKTGICVATSLDLASGHPEKVLVANEKYIEKKKEEHVRLVSCLIEACQWTDNPAHRAELSEMLYYGHWINQPLEIIRHSLVGPFRLGKNTFIPGRAFHVFNAEKANQPSKEKENWIINEMKEAKLLPEQSTIGISFFRLSFYLEALKLLSLEEKKSFVPFPLL</sequence>
<dbReference type="EMBL" id="LXQC01000057">
    <property type="protein sequence ID" value="TFE71792.1"/>
    <property type="molecule type" value="Genomic_DNA"/>
</dbReference>
<proteinExistence type="predicted"/>
<dbReference type="RefSeq" id="WP_134439159.1">
    <property type="nucleotide sequence ID" value="NZ_LXQC01000057.1"/>
</dbReference>
<protein>
    <submittedName>
        <fullName evidence="7">Nickel ABC transporter substrate-binding protein</fullName>
    </submittedName>
</protein>
<comment type="caution">
    <text evidence="7">The sequence shown here is derived from an EMBL/GenBank/DDBJ whole genome shotgun (WGS) entry which is preliminary data.</text>
</comment>
<dbReference type="OrthoDB" id="570524at2"/>
<keyword evidence="3" id="KW-1003">Cell membrane</keyword>
<dbReference type="PANTHER" id="PTHR30024">
    <property type="entry name" value="ALIPHATIC SULFONATES-BINDING PROTEIN-RELATED"/>
    <property type="match status" value="1"/>
</dbReference>
<feature type="transmembrane region" description="Helical" evidence="6">
    <location>
        <begin position="123"/>
        <end position="142"/>
    </location>
</feature>
<dbReference type="SUPFAM" id="SSF53850">
    <property type="entry name" value="Periplasmic binding protein-like II"/>
    <property type="match status" value="1"/>
</dbReference>
<evidence type="ECO:0000256" key="3">
    <source>
        <dbReference type="ARBA" id="ARBA00022475"/>
    </source>
</evidence>
<dbReference type="GO" id="GO:0012505">
    <property type="term" value="C:endomembrane system"/>
    <property type="evidence" value="ECO:0007669"/>
    <property type="project" value="UniProtKB-SubCell"/>
</dbReference>
<reference evidence="7 8" key="1">
    <citation type="submission" date="2016-05" db="EMBL/GenBank/DDBJ databases">
        <title>Diversity and Homogeneity among Thermoacidophilic Verrucomicrobia Methanotrophs Linked with Geographical Origin.</title>
        <authorList>
            <person name="Erikstad H.-A."/>
            <person name="Smestad N.B."/>
            <person name="Ceballos R.M."/>
            <person name="Birkeland N.-K."/>
        </authorList>
    </citation>
    <scope>NUCLEOTIDE SEQUENCE [LARGE SCALE GENOMIC DNA]</scope>
    <source>
        <strain evidence="7 8">Phi</strain>
    </source>
</reference>
<dbReference type="InterPro" id="IPR044527">
    <property type="entry name" value="NrtA/CpmA_ABC-bd_dom"/>
</dbReference>
<dbReference type="Pfam" id="PF13379">
    <property type="entry name" value="NMT1_2"/>
    <property type="match status" value="1"/>
</dbReference>
<evidence type="ECO:0000256" key="5">
    <source>
        <dbReference type="ARBA" id="ARBA00023136"/>
    </source>
</evidence>
<dbReference type="PANTHER" id="PTHR30024:SF43">
    <property type="entry name" value="BLL4572 PROTEIN"/>
    <property type="match status" value="1"/>
</dbReference>
<dbReference type="Proteomes" id="UP000297713">
    <property type="component" value="Unassembled WGS sequence"/>
</dbReference>
<dbReference type="Gene3D" id="3.40.190.10">
    <property type="entry name" value="Periplasmic binding protein-like II"/>
    <property type="match status" value="2"/>
</dbReference>